<dbReference type="EMBL" id="JACCBF010000001">
    <property type="protein sequence ID" value="NYD33822.1"/>
    <property type="molecule type" value="Genomic_DNA"/>
</dbReference>
<keyword evidence="3" id="KW-1185">Reference proteome</keyword>
<feature type="domain" description="DUF4873" evidence="1">
    <location>
        <begin position="13"/>
        <end position="106"/>
    </location>
</feature>
<reference evidence="2 3" key="1">
    <citation type="submission" date="2020-07" db="EMBL/GenBank/DDBJ databases">
        <title>Sequencing the genomes of 1000 actinobacteria strains.</title>
        <authorList>
            <person name="Klenk H.-P."/>
        </authorList>
    </citation>
    <scope>NUCLEOTIDE SEQUENCE [LARGE SCALE GENOMIC DNA]</scope>
    <source>
        <strain evidence="2 3">DSM 19082</strain>
    </source>
</reference>
<comment type="caution">
    <text evidence="2">The sequence shown here is derived from an EMBL/GenBank/DDBJ whole genome shotgun (WGS) entry which is preliminary data.</text>
</comment>
<dbReference type="Pfam" id="PF16170">
    <property type="entry name" value="DUF4873"/>
    <property type="match status" value="1"/>
</dbReference>
<dbReference type="Proteomes" id="UP000582231">
    <property type="component" value="Unassembled WGS sequence"/>
</dbReference>
<gene>
    <name evidence="2" type="ORF">BJ958_005368</name>
</gene>
<dbReference type="InterPro" id="IPR032371">
    <property type="entry name" value="DUF4873"/>
</dbReference>
<sequence>MSAARPELHEPQEAYDGPAVLVVAGTAGTAGRPVEHPVSVTLRGAFQPLDGHFHWYGRIAVDAALDTVRSGSAVTLRTAHGEADGKVADVDPWGRFRVSGTGRPPF</sequence>
<protein>
    <recommendedName>
        <fullName evidence="1">DUF4873 domain-containing protein</fullName>
    </recommendedName>
</protein>
<proteinExistence type="predicted"/>
<evidence type="ECO:0000259" key="1">
    <source>
        <dbReference type="Pfam" id="PF16170"/>
    </source>
</evidence>
<evidence type="ECO:0000313" key="3">
    <source>
        <dbReference type="Proteomes" id="UP000582231"/>
    </source>
</evidence>
<evidence type="ECO:0000313" key="2">
    <source>
        <dbReference type="EMBL" id="NYD33822.1"/>
    </source>
</evidence>
<dbReference type="RefSeq" id="WP_179729814.1">
    <property type="nucleotide sequence ID" value="NZ_BAABEF010000001.1"/>
</dbReference>
<dbReference type="AlphaFoldDB" id="A0A852S4Y3"/>
<accession>A0A852S4Y3</accession>
<name>A0A852S4Y3_9ACTN</name>
<organism evidence="2 3">
    <name type="scientific">Nocardioides kongjuensis</name>
    <dbReference type="NCBI Taxonomy" id="349522"/>
    <lineage>
        <taxon>Bacteria</taxon>
        <taxon>Bacillati</taxon>
        <taxon>Actinomycetota</taxon>
        <taxon>Actinomycetes</taxon>
        <taxon>Propionibacteriales</taxon>
        <taxon>Nocardioidaceae</taxon>
        <taxon>Nocardioides</taxon>
    </lineage>
</organism>